<evidence type="ECO:0000259" key="3">
    <source>
        <dbReference type="PROSITE" id="PS51186"/>
    </source>
</evidence>
<dbReference type="InterPro" id="IPR050680">
    <property type="entry name" value="YpeA/RimI_acetyltransf"/>
</dbReference>
<dbReference type="InterPro" id="IPR000182">
    <property type="entry name" value="GNAT_dom"/>
</dbReference>
<dbReference type="Proteomes" id="UP000572984">
    <property type="component" value="Unassembled WGS sequence"/>
</dbReference>
<organism evidence="4 5">
    <name type="scientific">Microvirga mediterraneensis</name>
    <dbReference type="NCBI Taxonomy" id="2754695"/>
    <lineage>
        <taxon>Bacteria</taxon>
        <taxon>Pseudomonadati</taxon>
        <taxon>Pseudomonadota</taxon>
        <taxon>Alphaproteobacteria</taxon>
        <taxon>Hyphomicrobiales</taxon>
        <taxon>Methylobacteriaceae</taxon>
        <taxon>Microvirga</taxon>
    </lineage>
</organism>
<evidence type="ECO:0000256" key="1">
    <source>
        <dbReference type="ARBA" id="ARBA00022679"/>
    </source>
</evidence>
<sequence>MTRLPTITFVDDASALQPVVLQGVRGFNKTLFPGHPSGRDLSIAICDPDSDEPVGGLCGRMNGGWLAIELLFVPEAFRGMGLATRLIAMAEEEARNKGCHSAWIDTLNPKALTLYRRLGYEVFGELKDYPVGSSRFFLQKKLGPVA</sequence>
<proteinExistence type="predicted"/>
<keyword evidence="1 4" id="KW-0808">Transferase</keyword>
<keyword evidence="2" id="KW-0012">Acyltransferase</keyword>
<gene>
    <name evidence="4" type="ORF">H0S73_05325</name>
</gene>
<evidence type="ECO:0000313" key="4">
    <source>
        <dbReference type="EMBL" id="MBA1155556.1"/>
    </source>
</evidence>
<reference evidence="4 5" key="1">
    <citation type="submission" date="2020-07" db="EMBL/GenBank/DDBJ databases">
        <title>Draft genome and description of Microvirga mediterraneensis Marseille-Q2068 sp. nov.</title>
        <authorList>
            <person name="Boxberger M."/>
        </authorList>
    </citation>
    <scope>NUCLEOTIDE SEQUENCE [LARGE SCALE GENOMIC DNA]</scope>
    <source>
        <strain evidence="4 5">Marseille-Q2068</strain>
    </source>
</reference>
<dbReference type="EMBL" id="JACDXJ010000001">
    <property type="protein sequence ID" value="MBA1155556.1"/>
    <property type="molecule type" value="Genomic_DNA"/>
</dbReference>
<dbReference type="GO" id="GO:0016747">
    <property type="term" value="F:acyltransferase activity, transferring groups other than amino-acyl groups"/>
    <property type="evidence" value="ECO:0007669"/>
    <property type="project" value="InterPro"/>
</dbReference>
<evidence type="ECO:0000313" key="5">
    <source>
        <dbReference type="Proteomes" id="UP000572984"/>
    </source>
</evidence>
<name>A0A838BM54_9HYPH</name>
<accession>A0A838BM54</accession>
<dbReference type="SUPFAM" id="SSF55729">
    <property type="entry name" value="Acyl-CoA N-acyltransferases (Nat)"/>
    <property type="match status" value="1"/>
</dbReference>
<dbReference type="CDD" id="cd04301">
    <property type="entry name" value="NAT_SF"/>
    <property type="match status" value="1"/>
</dbReference>
<dbReference type="Gene3D" id="3.40.630.30">
    <property type="match status" value="1"/>
</dbReference>
<comment type="caution">
    <text evidence="4">The sequence shown here is derived from an EMBL/GenBank/DDBJ whole genome shotgun (WGS) entry which is preliminary data.</text>
</comment>
<keyword evidence="5" id="KW-1185">Reference proteome</keyword>
<protein>
    <submittedName>
        <fullName evidence="4">GNAT family N-acetyltransferase</fullName>
    </submittedName>
</protein>
<feature type="domain" description="N-acetyltransferase" evidence="3">
    <location>
        <begin position="2"/>
        <end position="143"/>
    </location>
</feature>
<dbReference type="PANTHER" id="PTHR43420">
    <property type="entry name" value="ACETYLTRANSFERASE"/>
    <property type="match status" value="1"/>
</dbReference>
<dbReference type="Pfam" id="PF00583">
    <property type="entry name" value="Acetyltransf_1"/>
    <property type="match status" value="1"/>
</dbReference>
<evidence type="ECO:0000256" key="2">
    <source>
        <dbReference type="ARBA" id="ARBA00023315"/>
    </source>
</evidence>
<dbReference type="AlphaFoldDB" id="A0A838BM54"/>
<dbReference type="InterPro" id="IPR016181">
    <property type="entry name" value="Acyl_CoA_acyltransferase"/>
</dbReference>
<dbReference type="PROSITE" id="PS51186">
    <property type="entry name" value="GNAT"/>
    <property type="match status" value="1"/>
</dbReference>